<protein>
    <submittedName>
        <fullName evidence="2">Uncharacterized protein</fullName>
    </submittedName>
</protein>
<gene>
    <name evidence="2" type="ORF">NDU88_010534</name>
</gene>
<evidence type="ECO:0000313" key="2">
    <source>
        <dbReference type="EMBL" id="KAJ1157837.1"/>
    </source>
</evidence>
<dbReference type="EMBL" id="JANPWB010000009">
    <property type="protein sequence ID" value="KAJ1157837.1"/>
    <property type="molecule type" value="Genomic_DNA"/>
</dbReference>
<sequence length="136" mass="14843">MLTVGEVSSGADKPLLQSPGHHLPECMLEQSWSELKKRCRRGVGLEHVHMQERGASGAVGQKGSLASGCLRTRIMTTAGLELHRRGGQGRPQGSHLVQQALRACPGLAHGRHSRSERWCPREAAIMLRLSGPWQGR</sequence>
<evidence type="ECO:0000256" key="1">
    <source>
        <dbReference type="SAM" id="MobiDB-lite"/>
    </source>
</evidence>
<accession>A0AAV7S1J8</accession>
<feature type="region of interest" description="Disordered" evidence="1">
    <location>
        <begin position="1"/>
        <end position="22"/>
    </location>
</feature>
<name>A0AAV7S1J8_PLEWA</name>
<dbReference type="AlphaFoldDB" id="A0AAV7S1J8"/>
<comment type="caution">
    <text evidence="2">The sequence shown here is derived from an EMBL/GenBank/DDBJ whole genome shotgun (WGS) entry which is preliminary data.</text>
</comment>
<proteinExistence type="predicted"/>
<organism evidence="2 3">
    <name type="scientific">Pleurodeles waltl</name>
    <name type="common">Iberian ribbed newt</name>
    <dbReference type="NCBI Taxonomy" id="8319"/>
    <lineage>
        <taxon>Eukaryota</taxon>
        <taxon>Metazoa</taxon>
        <taxon>Chordata</taxon>
        <taxon>Craniata</taxon>
        <taxon>Vertebrata</taxon>
        <taxon>Euteleostomi</taxon>
        <taxon>Amphibia</taxon>
        <taxon>Batrachia</taxon>
        <taxon>Caudata</taxon>
        <taxon>Salamandroidea</taxon>
        <taxon>Salamandridae</taxon>
        <taxon>Pleurodelinae</taxon>
        <taxon>Pleurodeles</taxon>
    </lineage>
</organism>
<dbReference type="Proteomes" id="UP001066276">
    <property type="component" value="Chromosome 5"/>
</dbReference>
<keyword evidence="3" id="KW-1185">Reference proteome</keyword>
<reference evidence="2" key="1">
    <citation type="journal article" date="2022" name="bioRxiv">
        <title>Sequencing and chromosome-scale assembly of the giantPleurodeles waltlgenome.</title>
        <authorList>
            <person name="Brown T."/>
            <person name="Elewa A."/>
            <person name="Iarovenko S."/>
            <person name="Subramanian E."/>
            <person name="Araus A.J."/>
            <person name="Petzold A."/>
            <person name="Susuki M."/>
            <person name="Suzuki K.-i.T."/>
            <person name="Hayashi T."/>
            <person name="Toyoda A."/>
            <person name="Oliveira C."/>
            <person name="Osipova E."/>
            <person name="Leigh N.D."/>
            <person name="Simon A."/>
            <person name="Yun M.H."/>
        </authorList>
    </citation>
    <scope>NUCLEOTIDE SEQUENCE</scope>
    <source>
        <strain evidence="2">20211129_DDA</strain>
        <tissue evidence="2">Liver</tissue>
    </source>
</reference>
<evidence type="ECO:0000313" key="3">
    <source>
        <dbReference type="Proteomes" id="UP001066276"/>
    </source>
</evidence>